<evidence type="ECO:0000313" key="2">
    <source>
        <dbReference type="EMBL" id="CDF39561.1"/>
    </source>
</evidence>
<name>R7QQ17_CHOCR</name>
<accession>R7QQ17</accession>
<dbReference type="Gramene" id="CDF39561">
    <property type="protein sequence ID" value="CDF39561"/>
    <property type="gene ID" value="CHC_T00006646001"/>
</dbReference>
<protein>
    <submittedName>
        <fullName evidence="2">Uncharacterized protein</fullName>
    </submittedName>
</protein>
<evidence type="ECO:0000256" key="1">
    <source>
        <dbReference type="SAM" id="MobiDB-lite"/>
    </source>
</evidence>
<evidence type="ECO:0000313" key="3">
    <source>
        <dbReference type="Proteomes" id="UP000012073"/>
    </source>
</evidence>
<dbReference type="KEGG" id="ccp:CHC_T00006646001"/>
<reference evidence="3" key="1">
    <citation type="journal article" date="2013" name="Proc. Natl. Acad. Sci. U.S.A.">
        <title>Genome structure and metabolic features in the red seaweed Chondrus crispus shed light on evolution of the Archaeplastida.</title>
        <authorList>
            <person name="Collen J."/>
            <person name="Porcel B."/>
            <person name="Carre W."/>
            <person name="Ball S.G."/>
            <person name="Chaparro C."/>
            <person name="Tonon T."/>
            <person name="Barbeyron T."/>
            <person name="Michel G."/>
            <person name="Noel B."/>
            <person name="Valentin K."/>
            <person name="Elias M."/>
            <person name="Artiguenave F."/>
            <person name="Arun A."/>
            <person name="Aury J.M."/>
            <person name="Barbosa-Neto J.F."/>
            <person name="Bothwell J.H."/>
            <person name="Bouget F.Y."/>
            <person name="Brillet L."/>
            <person name="Cabello-Hurtado F."/>
            <person name="Capella-Gutierrez S."/>
            <person name="Charrier B."/>
            <person name="Cladiere L."/>
            <person name="Cock J.M."/>
            <person name="Coelho S.M."/>
            <person name="Colleoni C."/>
            <person name="Czjzek M."/>
            <person name="Da Silva C."/>
            <person name="Delage L."/>
            <person name="Denoeud F."/>
            <person name="Deschamps P."/>
            <person name="Dittami S.M."/>
            <person name="Gabaldon T."/>
            <person name="Gachon C.M."/>
            <person name="Groisillier A."/>
            <person name="Herve C."/>
            <person name="Jabbari K."/>
            <person name="Katinka M."/>
            <person name="Kloareg B."/>
            <person name="Kowalczyk N."/>
            <person name="Labadie K."/>
            <person name="Leblanc C."/>
            <person name="Lopez P.J."/>
            <person name="McLachlan D.H."/>
            <person name="Meslet-Cladiere L."/>
            <person name="Moustafa A."/>
            <person name="Nehr Z."/>
            <person name="Nyvall Collen P."/>
            <person name="Panaud O."/>
            <person name="Partensky F."/>
            <person name="Poulain J."/>
            <person name="Rensing S.A."/>
            <person name="Rousvoal S."/>
            <person name="Samson G."/>
            <person name="Symeonidi A."/>
            <person name="Weissenbach J."/>
            <person name="Zambounis A."/>
            <person name="Wincker P."/>
            <person name="Boyen C."/>
        </authorList>
    </citation>
    <scope>NUCLEOTIDE SEQUENCE [LARGE SCALE GENOMIC DNA]</scope>
    <source>
        <strain evidence="3">cv. Stackhouse</strain>
    </source>
</reference>
<sequence length="462" mass="51185">MDLGSDGREAFGFDEVPDSRYRSRHTGRQVVQRQGTDARSQAHNRSENIRMGAQHSSRFSGEKRKAGVTGELPLELRRALIWEGDADPIQPAHVASTAPCRSRERRELHSSAQGSMDKQQEDESLQDIARLSDADCLPSPSRCYAQSGPNAYLVAGQARPKPVAVGPAHGNERRHRSPDQRRTQARQSAVIATGHGATVQTDALQREGGDDEQCDSRNEELSRLDRDEGAIRKTQTYADAVKMAKEAAASAAKAVLDSFLSAGMIDKSTGANRNRVQQNCDRIGHSVAEAGGFVAARITEETPAVGSSQRNIASKQYSMPLTCRNPRDLSKRALDGTQSPLTKRCRYPPASASKSSKQISSLPPEGEGVNPESLEKDLLGKKRESERRYAECTVQQLWQQLERSRVSQKAVRESLKNIRTLVHIFLHQVVGVLRKDDYDEPVENYLRDYLKVMGKLPMQLHK</sequence>
<organism evidence="2 3">
    <name type="scientific">Chondrus crispus</name>
    <name type="common">Carrageen Irish moss</name>
    <name type="synonym">Polymorpha crispa</name>
    <dbReference type="NCBI Taxonomy" id="2769"/>
    <lineage>
        <taxon>Eukaryota</taxon>
        <taxon>Rhodophyta</taxon>
        <taxon>Florideophyceae</taxon>
        <taxon>Rhodymeniophycidae</taxon>
        <taxon>Gigartinales</taxon>
        <taxon>Gigartinaceae</taxon>
        <taxon>Chondrus</taxon>
    </lineage>
</organism>
<feature type="region of interest" description="Disordered" evidence="1">
    <location>
        <begin position="303"/>
        <end position="375"/>
    </location>
</feature>
<feature type="compositionally biased region" description="Polar residues" evidence="1">
    <location>
        <begin position="305"/>
        <end position="319"/>
    </location>
</feature>
<feature type="region of interest" description="Disordered" evidence="1">
    <location>
        <begin position="161"/>
        <end position="188"/>
    </location>
</feature>
<dbReference type="GeneID" id="17317587"/>
<keyword evidence="3" id="KW-1185">Reference proteome</keyword>
<feature type="region of interest" description="Disordered" evidence="1">
    <location>
        <begin position="1"/>
        <end position="66"/>
    </location>
</feature>
<feature type="compositionally biased region" description="Low complexity" evidence="1">
    <location>
        <begin position="348"/>
        <end position="364"/>
    </location>
</feature>
<proteinExistence type="predicted"/>
<feature type="region of interest" description="Disordered" evidence="1">
    <location>
        <begin position="91"/>
        <end position="124"/>
    </location>
</feature>
<dbReference type="Proteomes" id="UP000012073">
    <property type="component" value="Unassembled WGS sequence"/>
</dbReference>
<feature type="compositionally biased region" description="Polar residues" evidence="1">
    <location>
        <begin position="29"/>
        <end position="43"/>
    </location>
</feature>
<dbReference type="RefSeq" id="XP_005709855.1">
    <property type="nucleotide sequence ID" value="XM_005709798.1"/>
</dbReference>
<feature type="compositionally biased region" description="Basic and acidic residues" evidence="1">
    <location>
        <begin position="325"/>
        <end position="334"/>
    </location>
</feature>
<feature type="compositionally biased region" description="Basic and acidic residues" evidence="1">
    <location>
        <begin position="1"/>
        <end position="21"/>
    </location>
</feature>
<feature type="region of interest" description="Disordered" evidence="1">
    <location>
        <begin position="204"/>
        <end position="228"/>
    </location>
</feature>
<dbReference type="AlphaFoldDB" id="R7QQ17"/>
<gene>
    <name evidence="2" type="ORF">CHC_T00006646001</name>
</gene>
<dbReference type="EMBL" id="HG002054">
    <property type="protein sequence ID" value="CDF39561.1"/>
    <property type="molecule type" value="Genomic_DNA"/>
</dbReference>